<accession>A0A0C1HA43</accession>
<evidence type="ECO:0000313" key="2">
    <source>
        <dbReference type="Proteomes" id="UP000031465"/>
    </source>
</evidence>
<reference evidence="1 2" key="1">
    <citation type="journal article" date="2014" name="Mol. Biol. Evol.">
        <title>Massive expansion of Ubiquitination-related gene families within the Chlamydiae.</title>
        <authorList>
            <person name="Domman D."/>
            <person name="Collingro A."/>
            <person name="Lagkouvardos I."/>
            <person name="Gehre L."/>
            <person name="Weinmaier T."/>
            <person name="Rattei T."/>
            <person name="Subtil A."/>
            <person name="Horn M."/>
        </authorList>
    </citation>
    <scope>NUCLEOTIDE SEQUENCE [LARGE SCALE GENOMIC DNA]</scope>
    <source>
        <strain evidence="1 2">EI2</strain>
    </source>
</reference>
<dbReference type="AlphaFoldDB" id="A0A0C1HA43"/>
<dbReference type="Proteomes" id="UP000031465">
    <property type="component" value="Unassembled WGS sequence"/>
</dbReference>
<evidence type="ECO:0000313" key="1">
    <source>
        <dbReference type="EMBL" id="KIC71708.1"/>
    </source>
</evidence>
<gene>
    <name evidence="1" type="ORF">DB44_DE00340</name>
</gene>
<sequence>MNTFYNIFGCFPSKTEIDYVALSKKHEDYESEEGYGNEAIKSWQKTYTPMYVQSYIRNTSLKKIKEYAHEVMKALGQIPLTPANLDIAQKHLIDLSKRSCHLKEALADRLNYLSIKDQKRLVSLRLAILLTSEQLSSDGHS</sequence>
<protein>
    <submittedName>
        <fullName evidence="1">Uncharacterized protein</fullName>
    </submittedName>
</protein>
<organism evidence="1 2">
    <name type="scientific">Candidatus Protochlamydia amoebophila</name>
    <dbReference type="NCBI Taxonomy" id="362787"/>
    <lineage>
        <taxon>Bacteria</taxon>
        <taxon>Pseudomonadati</taxon>
        <taxon>Chlamydiota</taxon>
        <taxon>Chlamydiia</taxon>
        <taxon>Parachlamydiales</taxon>
        <taxon>Parachlamydiaceae</taxon>
        <taxon>Candidatus Protochlamydia</taxon>
    </lineage>
</organism>
<comment type="caution">
    <text evidence="1">The sequence shown here is derived from an EMBL/GenBank/DDBJ whole genome shotgun (WGS) entry which is preliminary data.</text>
</comment>
<dbReference type="RefSeq" id="WP_039358750.1">
    <property type="nucleotide sequence ID" value="NZ_JSAN01000077.1"/>
</dbReference>
<name>A0A0C1HA43_9BACT</name>
<dbReference type="PATRIC" id="fig|362787.3.peg.1278"/>
<dbReference type="EMBL" id="JSAN01000077">
    <property type="protein sequence ID" value="KIC71708.1"/>
    <property type="molecule type" value="Genomic_DNA"/>
</dbReference>
<proteinExistence type="predicted"/>